<dbReference type="SMART" id="SM00752">
    <property type="entry name" value="HTTM"/>
    <property type="match status" value="1"/>
</dbReference>
<keyword evidence="8" id="KW-1185">Reference proteome</keyword>
<proteinExistence type="predicted"/>
<evidence type="ECO:0000256" key="3">
    <source>
        <dbReference type="ARBA" id="ARBA00022989"/>
    </source>
</evidence>
<dbReference type="EMBL" id="JAEOAH010000015">
    <property type="protein sequence ID" value="MBK3495577.1"/>
    <property type="molecule type" value="Genomic_DNA"/>
</dbReference>
<dbReference type="InterPro" id="IPR023894">
    <property type="entry name" value="Sporulation_SdpB"/>
</dbReference>
<dbReference type="NCBIfam" id="TIGR04033">
    <property type="entry name" value="export_SdpB"/>
    <property type="match status" value="1"/>
</dbReference>
<evidence type="ECO:0000256" key="5">
    <source>
        <dbReference type="SAM" id="Phobius"/>
    </source>
</evidence>
<name>A0ABS1H830_9BACL</name>
<dbReference type="RefSeq" id="WP_200749235.1">
    <property type="nucleotide sequence ID" value="NZ_JAEOAH010000015.1"/>
</dbReference>
<evidence type="ECO:0000259" key="6">
    <source>
        <dbReference type="SMART" id="SM00752"/>
    </source>
</evidence>
<comment type="caution">
    <text evidence="7">The sequence shown here is derived from an EMBL/GenBank/DDBJ whole genome shotgun (WGS) entry which is preliminary data.</text>
</comment>
<dbReference type="InterPro" id="IPR011020">
    <property type="entry name" value="HTTM-like"/>
</dbReference>
<dbReference type="PANTHER" id="PTHR39535:SF2">
    <property type="entry name" value="HTTM DOMAIN-CONTAINING PROTEIN"/>
    <property type="match status" value="1"/>
</dbReference>
<gene>
    <name evidence="7" type="ORF">JFL43_12075</name>
</gene>
<keyword evidence="2 5" id="KW-0812">Transmembrane</keyword>
<comment type="subcellular location">
    <subcellularLocation>
        <location evidence="1">Endomembrane system</location>
        <topology evidence="1">Multi-pass membrane protein</topology>
    </subcellularLocation>
</comment>
<sequence length="301" mass="35048">MNKLIERIEKFNPWTTMFGYMRSLLILATLLMLVFNDTSTLFSYSQYSLSCDNLFVPTAFCLVDNTTFSFELIRYIMIIILLISLLGFYPKYTGIIHWYICYSIQSSALTIDGGEQIATVLSFLLIPITLLDRRKNHFINQNNDIKFFNKTIVFLFFNLIRIQVCLIYLNAAIARLKNKEWADGTAIYYFFKDPIFGIPDWEQQLFSPFLETNILIIITWSVTMLELFLAANIFTTKKLKMYALILGFLLHIGIMFTIGIWTFGLVMLSALLFYLAPLDFNVIKIKNIMSFRNKRNGIVNI</sequence>
<keyword evidence="3 5" id="KW-1133">Transmembrane helix</keyword>
<evidence type="ECO:0000256" key="2">
    <source>
        <dbReference type="ARBA" id="ARBA00022692"/>
    </source>
</evidence>
<accession>A0ABS1H830</accession>
<keyword evidence="4 5" id="KW-0472">Membrane</keyword>
<evidence type="ECO:0000256" key="1">
    <source>
        <dbReference type="ARBA" id="ARBA00004127"/>
    </source>
</evidence>
<feature type="transmembrane region" description="Helical" evidence="5">
    <location>
        <begin position="152"/>
        <end position="173"/>
    </location>
</feature>
<feature type="transmembrane region" description="Helical" evidence="5">
    <location>
        <begin position="214"/>
        <end position="234"/>
    </location>
</feature>
<dbReference type="Proteomes" id="UP000618943">
    <property type="component" value="Unassembled WGS sequence"/>
</dbReference>
<feature type="transmembrane region" description="Helical" evidence="5">
    <location>
        <begin position="72"/>
        <end position="89"/>
    </location>
</feature>
<feature type="transmembrane region" description="Helical" evidence="5">
    <location>
        <begin position="241"/>
        <end position="261"/>
    </location>
</feature>
<dbReference type="PANTHER" id="PTHR39535">
    <property type="entry name" value="SPORULATION-DELAYING PROTEIN SDPB"/>
    <property type="match status" value="1"/>
</dbReference>
<evidence type="ECO:0000313" key="7">
    <source>
        <dbReference type="EMBL" id="MBK3495577.1"/>
    </source>
</evidence>
<organism evidence="7 8">
    <name type="scientific">Viridibacillus soli</name>
    <dbReference type="NCBI Taxonomy" id="2798301"/>
    <lineage>
        <taxon>Bacteria</taxon>
        <taxon>Bacillati</taxon>
        <taxon>Bacillota</taxon>
        <taxon>Bacilli</taxon>
        <taxon>Bacillales</taxon>
        <taxon>Caryophanaceae</taxon>
        <taxon>Viridibacillus</taxon>
    </lineage>
</organism>
<reference evidence="7 8" key="1">
    <citation type="submission" date="2020-12" db="EMBL/GenBank/DDBJ databases">
        <title>YIM B01967 draft genome.</title>
        <authorList>
            <person name="Yan X."/>
        </authorList>
    </citation>
    <scope>NUCLEOTIDE SEQUENCE [LARGE SCALE GENOMIC DNA]</scope>
    <source>
        <strain evidence="7 8">YIM B01967</strain>
    </source>
</reference>
<dbReference type="InterPro" id="IPR052964">
    <property type="entry name" value="Sporulation_signal_mat"/>
</dbReference>
<evidence type="ECO:0000256" key="4">
    <source>
        <dbReference type="ARBA" id="ARBA00023136"/>
    </source>
</evidence>
<evidence type="ECO:0000313" key="8">
    <source>
        <dbReference type="Proteomes" id="UP000618943"/>
    </source>
</evidence>
<protein>
    <submittedName>
        <fullName evidence="7">Sporulation-delaying protein SdpB</fullName>
    </submittedName>
</protein>
<feature type="domain" description="HTTM-like" evidence="6">
    <location>
        <begin position="10"/>
        <end position="279"/>
    </location>
</feature>